<dbReference type="AlphaFoldDB" id="A0A5C6A1Q6"/>
<sequence>MERPVNVGRMPDLHTVKDTLSLGFAALMNSSPLNSATLCVSAPFAFKKPQGPLRFSSTSVIAAVGVF</sequence>
<gene>
    <name evidence="1" type="ORF">Pla100_44650</name>
</gene>
<accession>A0A5C6A1Q6</accession>
<dbReference type="EMBL" id="SJPM01000010">
    <property type="protein sequence ID" value="TWT93148.1"/>
    <property type="molecule type" value="Genomic_DNA"/>
</dbReference>
<dbReference type="Proteomes" id="UP000316213">
    <property type="component" value="Unassembled WGS sequence"/>
</dbReference>
<keyword evidence="2" id="KW-1185">Reference proteome</keyword>
<protein>
    <submittedName>
        <fullName evidence="1">Uncharacterized protein</fullName>
    </submittedName>
</protein>
<evidence type="ECO:0000313" key="1">
    <source>
        <dbReference type="EMBL" id="TWT93148.1"/>
    </source>
</evidence>
<name>A0A5C6A1Q6_9BACT</name>
<evidence type="ECO:0000313" key="2">
    <source>
        <dbReference type="Proteomes" id="UP000316213"/>
    </source>
</evidence>
<reference evidence="1 2" key="1">
    <citation type="submission" date="2019-02" db="EMBL/GenBank/DDBJ databases">
        <title>Deep-cultivation of Planctomycetes and their phenomic and genomic characterization uncovers novel biology.</title>
        <authorList>
            <person name="Wiegand S."/>
            <person name="Jogler M."/>
            <person name="Boedeker C."/>
            <person name="Pinto D."/>
            <person name="Vollmers J."/>
            <person name="Rivas-Marin E."/>
            <person name="Kohn T."/>
            <person name="Peeters S.H."/>
            <person name="Heuer A."/>
            <person name="Rast P."/>
            <person name="Oberbeckmann S."/>
            <person name="Bunk B."/>
            <person name="Jeske O."/>
            <person name="Meyerdierks A."/>
            <person name="Storesund J.E."/>
            <person name="Kallscheuer N."/>
            <person name="Luecker S."/>
            <person name="Lage O.M."/>
            <person name="Pohl T."/>
            <person name="Merkel B.J."/>
            <person name="Hornburger P."/>
            <person name="Mueller R.-W."/>
            <person name="Bruemmer F."/>
            <person name="Labrenz M."/>
            <person name="Spormann A.M."/>
            <person name="Op Den Camp H."/>
            <person name="Overmann J."/>
            <person name="Amann R."/>
            <person name="Jetten M.S.M."/>
            <person name="Mascher T."/>
            <person name="Medema M.H."/>
            <person name="Devos D.P."/>
            <person name="Kaster A.-K."/>
            <person name="Ovreas L."/>
            <person name="Rohde M."/>
            <person name="Galperin M.Y."/>
            <person name="Jogler C."/>
        </authorList>
    </citation>
    <scope>NUCLEOTIDE SEQUENCE [LARGE SCALE GENOMIC DNA]</scope>
    <source>
        <strain evidence="1 2">Pla100</strain>
    </source>
</reference>
<proteinExistence type="predicted"/>
<organism evidence="1 2">
    <name type="scientific">Neorhodopirellula pilleata</name>
    <dbReference type="NCBI Taxonomy" id="2714738"/>
    <lineage>
        <taxon>Bacteria</taxon>
        <taxon>Pseudomonadati</taxon>
        <taxon>Planctomycetota</taxon>
        <taxon>Planctomycetia</taxon>
        <taxon>Pirellulales</taxon>
        <taxon>Pirellulaceae</taxon>
        <taxon>Neorhodopirellula</taxon>
    </lineage>
</organism>
<comment type="caution">
    <text evidence="1">The sequence shown here is derived from an EMBL/GenBank/DDBJ whole genome shotgun (WGS) entry which is preliminary data.</text>
</comment>